<proteinExistence type="predicted"/>
<evidence type="ECO:0000256" key="3">
    <source>
        <dbReference type="SAM" id="MobiDB-lite"/>
    </source>
</evidence>
<sequence>MTHARYPSTTRRTVLLGGLGAVLAGCASPSTPAAPPGPTGSTSDAPRDPTPAVATAQRELAALEEVMGGRLGVYAVDTGSGTEVRHRADERFLMCSTAKVLVSSAVLQARSGQPGLLDRVIRYTPADLLAHSPTTAQHVSEGMTVAALCEAALTVSDNPAYNLLLPLVGEPEGLTAYLRTLGDTTSRCDRTEPTLNDTTPGDTRDTSTPAAYAATLRKLTVENALSAENRTQLLTWMRASTTGKDLIRAGLPPTWDVADKSGSGSQGEVNNAATIQPPGRAPWVIVLFTAPTKPGATTRPTLAEATRTIARALT</sequence>
<dbReference type="Gene3D" id="3.40.710.10">
    <property type="entry name" value="DD-peptidase/beta-lactamase superfamily"/>
    <property type="match status" value="1"/>
</dbReference>
<evidence type="ECO:0000313" key="6">
    <source>
        <dbReference type="EMBL" id="OLR94188.1"/>
    </source>
</evidence>
<keyword evidence="7" id="KW-1185">Reference proteome</keyword>
<evidence type="ECO:0000256" key="1">
    <source>
        <dbReference type="ARBA" id="ARBA00018879"/>
    </source>
</evidence>
<dbReference type="InterPro" id="IPR000871">
    <property type="entry name" value="Beta-lactam_class-A"/>
</dbReference>
<protein>
    <recommendedName>
        <fullName evidence="1">Beta-lactamase</fullName>
    </recommendedName>
    <alternativeName>
        <fullName evidence="2">Penicillinase</fullName>
    </alternativeName>
</protein>
<dbReference type="NCBIfam" id="NF033103">
    <property type="entry name" value="bla_class_A"/>
    <property type="match status" value="1"/>
</dbReference>
<feature type="region of interest" description="Disordered" evidence="3">
    <location>
        <begin position="27"/>
        <end position="52"/>
    </location>
</feature>
<evidence type="ECO:0000313" key="7">
    <source>
        <dbReference type="Proteomes" id="UP000186040"/>
    </source>
</evidence>
<gene>
    <name evidence="6" type="ORF">BJP25_10355</name>
</gene>
<dbReference type="Pfam" id="PF13354">
    <property type="entry name" value="Beta-lactamase2"/>
    <property type="match status" value="1"/>
</dbReference>
<feature type="signal peptide" evidence="4">
    <location>
        <begin position="1"/>
        <end position="33"/>
    </location>
</feature>
<reference evidence="6 7" key="1">
    <citation type="submission" date="2016-10" db="EMBL/GenBank/DDBJ databases">
        <title>The Draft Genome Sequence of Actinokineospora bangkokensis 44EHWT reveals the biosynthetic pathway of antifungal compounds Thailandins with unusual extender unit butylmalonyl-CoA.</title>
        <authorList>
            <person name="Greule A."/>
            <person name="Intra B."/>
            <person name="Flemming S."/>
            <person name="Rommel M.G."/>
            <person name="Panbangred W."/>
            <person name="Bechthold A."/>
        </authorList>
    </citation>
    <scope>NUCLEOTIDE SEQUENCE [LARGE SCALE GENOMIC DNA]</scope>
    <source>
        <strain evidence="6 7">44EHW</strain>
    </source>
</reference>
<dbReference type="GO" id="GO:0030655">
    <property type="term" value="P:beta-lactam antibiotic catabolic process"/>
    <property type="evidence" value="ECO:0007669"/>
    <property type="project" value="InterPro"/>
</dbReference>
<evidence type="ECO:0000256" key="4">
    <source>
        <dbReference type="SAM" id="SignalP"/>
    </source>
</evidence>
<feature type="domain" description="Beta-lactamase class A catalytic" evidence="5">
    <location>
        <begin position="72"/>
        <end position="289"/>
    </location>
</feature>
<evidence type="ECO:0000256" key="2">
    <source>
        <dbReference type="ARBA" id="ARBA00030171"/>
    </source>
</evidence>
<dbReference type="SUPFAM" id="SSF56601">
    <property type="entry name" value="beta-lactamase/transpeptidase-like"/>
    <property type="match status" value="1"/>
</dbReference>
<dbReference type="PROSITE" id="PS51257">
    <property type="entry name" value="PROKAR_LIPOPROTEIN"/>
    <property type="match status" value="1"/>
</dbReference>
<feature type="region of interest" description="Disordered" evidence="3">
    <location>
        <begin position="185"/>
        <end position="207"/>
    </location>
</feature>
<dbReference type="InterPro" id="IPR012338">
    <property type="entry name" value="Beta-lactam/transpept-like"/>
</dbReference>
<dbReference type="EMBL" id="MKQR01000007">
    <property type="protein sequence ID" value="OLR94188.1"/>
    <property type="molecule type" value="Genomic_DNA"/>
</dbReference>
<dbReference type="InterPro" id="IPR045155">
    <property type="entry name" value="Beta-lactam_cat"/>
</dbReference>
<dbReference type="PANTHER" id="PTHR35333">
    <property type="entry name" value="BETA-LACTAMASE"/>
    <property type="match status" value="1"/>
</dbReference>
<dbReference type="GO" id="GO:0008800">
    <property type="term" value="F:beta-lactamase activity"/>
    <property type="evidence" value="ECO:0007669"/>
    <property type="project" value="InterPro"/>
</dbReference>
<dbReference type="PROSITE" id="PS51318">
    <property type="entry name" value="TAT"/>
    <property type="match status" value="1"/>
</dbReference>
<dbReference type="STRING" id="1193682.BJP25_10355"/>
<evidence type="ECO:0000259" key="5">
    <source>
        <dbReference type="Pfam" id="PF13354"/>
    </source>
</evidence>
<dbReference type="AlphaFoldDB" id="A0A1Q9LQ82"/>
<comment type="caution">
    <text evidence="6">The sequence shown here is derived from an EMBL/GenBank/DDBJ whole genome shotgun (WGS) entry which is preliminary data.</text>
</comment>
<dbReference type="PANTHER" id="PTHR35333:SF3">
    <property type="entry name" value="BETA-LACTAMASE-TYPE TRANSPEPTIDASE FOLD CONTAINING PROTEIN"/>
    <property type="match status" value="1"/>
</dbReference>
<dbReference type="InterPro" id="IPR006311">
    <property type="entry name" value="TAT_signal"/>
</dbReference>
<dbReference type="Proteomes" id="UP000186040">
    <property type="component" value="Unassembled WGS sequence"/>
</dbReference>
<feature type="chain" id="PRO_5012525614" description="Beta-lactamase" evidence="4">
    <location>
        <begin position="34"/>
        <end position="314"/>
    </location>
</feature>
<dbReference type="GO" id="GO:0046677">
    <property type="term" value="P:response to antibiotic"/>
    <property type="evidence" value="ECO:0007669"/>
    <property type="project" value="InterPro"/>
</dbReference>
<name>A0A1Q9LQ82_9PSEU</name>
<organism evidence="6 7">
    <name type="scientific">Actinokineospora bangkokensis</name>
    <dbReference type="NCBI Taxonomy" id="1193682"/>
    <lineage>
        <taxon>Bacteria</taxon>
        <taxon>Bacillati</taxon>
        <taxon>Actinomycetota</taxon>
        <taxon>Actinomycetes</taxon>
        <taxon>Pseudonocardiales</taxon>
        <taxon>Pseudonocardiaceae</taxon>
        <taxon>Actinokineospora</taxon>
    </lineage>
</organism>
<dbReference type="PRINTS" id="PR00118">
    <property type="entry name" value="BLACTAMASEA"/>
</dbReference>
<feature type="compositionally biased region" description="Polar residues" evidence="3">
    <location>
        <begin position="193"/>
        <end position="207"/>
    </location>
</feature>
<accession>A0A1Q9LQ82</accession>
<keyword evidence="4" id="KW-0732">Signal</keyword>